<dbReference type="HOGENOM" id="CLU_1349676_0_0_1"/>
<evidence type="ECO:0000313" key="2">
    <source>
        <dbReference type="Proteomes" id="UP000014978"/>
    </source>
</evidence>
<dbReference type="Proteomes" id="UP000014978">
    <property type="component" value="Unassembled WGS sequence"/>
</dbReference>
<keyword evidence="2" id="KW-1185">Reference proteome</keyword>
<evidence type="ECO:0000313" key="1">
    <source>
        <dbReference type="EMBL" id="EPR79221.1"/>
    </source>
</evidence>
<gene>
    <name evidence="1" type="ORF">SLOPH_846</name>
</gene>
<reference evidence="2" key="1">
    <citation type="journal article" date="2013" name="PLoS Genet.">
        <title>The genome of Spraguea lophii and the basis of host-microsporidian interactions.</title>
        <authorList>
            <person name="Campbell S.E."/>
            <person name="Williams T.A."/>
            <person name="Yousuf A."/>
            <person name="Soanes D.M."/>
            <person name="Paszkiewicz K.H."/>
            <person name="Williams B.A.P."/>
        </authorList>
    </citation>
    <scope>NUCLEOTIDE SEQUENCE [LARGE SCALE GENOMIC DNA]</scope>
    <source>
        <strain evidence="2">42_110</strain>
    </source>
</reference>
<comment type="caution">
    <text evidence="1">The sequence shown here is derived from an EMBL/GenBank/DDBJ whole genome shotgun (WGS) entry which is preliminary data.</text>
</comment>
<proteinExistence type="predicted"/>
<dbReference type="AlphaFoldDB" id="S7W8Q2"/>
<accession>S7W8Q2</accession>
<dbReference type="VEuPathDB" id="MicrosporidiaDB:SLOPH_846"/>
<dbReference type="EMBL" id="ATCN01000337">
    <property type="protein sequence ID" value="EPR79221.1"/>
    <property type="molecule type" value="Genomic_DNA"/>
</dbReference>
<organism evidence="1 2">
    <name type="scientific">Spraguea lophii (strain 42_110)</name>
    <name type="common">Microsporidian parasite</name>
    <dbReference type="NCBI Taxonomy" id="1358809"/>
    <lineage>
        <taxon>Eukaryota</taxon>
        <taxon>Fungi</taxon>
        <taxon>Fungi incertae sedis</taxon>
        <taxon>Microsporidia</taxon>
        <taxon>Spragueidae</taxon>
        <taxon>Spraguea</taxon>
    </lineage>
</organism>
<protein>
    <submittedName>
        <fullName evidence="1">Uncharacterized protein</fullName>
    </submittedName>
</protein>
<name>S7W8Q2_SPRLO</name>
<sequence>MSLRRKNKIKNKKSIFDDLESEIPLPSKYSYTDSITHFYTLHPHTELLTIKNFLENNTYDIDSDSSSNMEEISNDKCDSETEEIDISHSKVSKYIDIAAEDEEISEDIHIKEQHKDYYIEDSNYSNLPSSIPKISLKEPLITLNESDYDYTDSEEIESDDSISYSDSDIINNNIKIEESIQEAKEETNNCNIEYSNEEDLFKF</sequence>
<dbReference type="InParanoid" id="S7W8Q2"/>